<comment type="caution">
    <text evidence="3">The sequence shown here is derived from an EMBL/GenBank/DDBJ whole genome shotgun (WGS) entry which is preliminary data.</text>
</comment>
<evidence type="ECO:0000313" key="4">
    <source>
        <dbReference type="Proteomes" id="UP000032067"/>
    </source>
</evidence>
<dbReference type="Proteomes" id="UP000032067">
    <property type="component" value="Unassembled WGS sequence"/>
</dbReference>
<feature type="domain" description="YCII-related" evidence="2">
    <location>
        <begin position="1"/>
        <end position="87"/>
    </location>
</feature>
<dbReference type="SUPFAM" id="SSF54909">
    <property type="entry name" value="Dimeric alpha+beta barrel"/>
    <property type="match status" value="1"/>
</dbReference>
<organism evidence="3 4">
    <name type="scientific">Variovorax paradoxus</name>
    <dbReference type="NCBI Taxonomy" id="34073"/>
    <lineage>
        <taxon>Bacteria</taxon>
        <taxon>Pseudomonadati</taxon>
        <taxon>Pseudomonadota</taxon>
        <taxon>Betaproteobacteria</taxon>
        <taxon>Burkholderiales</taxon>
        <taxon>Comamonadaceae</taxon>
        <taxon>Variovorax</taxon>
    </lineage>
</organism>
<dbReference type="Pfam" id="PF03795">
    <property type="entry name" value="YCII"/>
    <property type="match status" value="1"/>
</dbReference>
<name>A0A0D0LJ41_VARPD</name>
<dbReference type="PANTHER" id="PTHR33606:SF3">
    <property type="entry name" value="PROTEIN YCII"/>
    <property type="match status" value="1"/>
</dbReference>
<protein>
    <recommendedName>
        <fullName evidence="2">YCII-related domain-containing protein</fullName>
    </recommendedName>
</protein>
<dbReference type="InterPro" id="IPR005545">
    <property type="entry name" value="YCII"/>
</dbReference>
<dbReference type="AlphaFoldDB" id="A0A0D0LJ41"/>
<gene>
    <name evidence="3" type="ORF">RT97_19515</name>
</gene>
<dbReference type="RefSeq" id="WP_042580463.1">
    <property type="nucleotide sequence ID" value="NZ_JXQQ01000045.1"/>
</dbReference>
<sequence>MIFVFHLLDKPDSAALRNEIRPAHKAYLAQVADRMAFAGPLLSDDGKTMIGSLLAIDFASREAAEQWQADEPFTRAGVYASGSVLPFANLWPQKAGFPPAE</sequence>
<accession>A0A0D0LJ41</accession>
<dbReference type="InterPro" id="IPR051807">
    <property type="entry name" value="Sec-metab_biosynth-assoc"/>
</dbReference>
<dbReference type="Gene3D" id="3.30.70.1060">
    <property type="entry name" value="Dimeric alpha+beta barrel"/>
    <property type="match status" value="1"/>
</dbReference>
<dbReference type="OrthoDB" id="9797014at2"/>
<dbReference type="PANTHER" id="PTHR33606">
    <property type="entry name" value="PROTEIN YCII"/>
    <property type="match status" value="1"/>
</dbReference>
<comment type="similarity">
    <text evidence="1">Belongs to the YciI family.</text>
</comment>
<evidence type="ECO:0000259" key="2">
    <source>
        <dbReference type="Pfam" id="PF03795"/>
    </source>
</evidence>
<dbReference type="InterPro" id="IPR011008">
    <property type="entry name" value="Dimeric_a/b-barrel"/>
</dbReference>
<dbReference type="EMBL" id="JXQQ01000045">
    <property type="protein sequence ID" value="KIQ29248.1"/>
    <property type="molecule type" value="Genomic_DNA"/>
</dbReference>
<evidence type="ECO:0000313" key="3">
    <source>
        <dbReference type="EMBL" id="KIQ29248.1"/>
    </source>
</evidence>
<evidence type="ECO:0000256" key="1">
    <source>
        <dbReference type="ARBA" id="ARBA00007689"/>
    </source>
</evidence>
<reference evidence="3 4" key="1">
    <citation type="submission" date="2014-12" db="EMBL/GenBank/DDBJ databases">
        <title>16Stimator: statistical estimation of ribosomal gene copy numbers from draft genome assemblies.</title>
        <authorList>
            <person name="Perisin M.A."/>
            <person name="Vetter M."/>
            <person name="Gilbert J.A."/>
            <person name="Bergelson J."/>
        </authorList>
    </citation>
    <scope>NUCLEOTIDE SEQUENCE [LARGE SCALE GENOMIC DNA]</scope>
    <source>
        <strain evidence="3 4">MEDvA23</strain>
    </source>
</reference>
<proteinExistence type="inferred from homology"/>